<keyword evidence="3" id="KW-1185">Reference proteome</keyword>
<dbReference type="RefSeq" id="WP_111179435.1">
    <property type="nucleotide sequence ID" value="NZ_POUD01000048.1"/>
</dbReference>
<gene>
    <name evidence="2" type="ORF">C1J01_14220</name>
</gene>
<dbReference type="InterPro" id="IPR013901">
    <property type="entry name" value="Anthrone_oxy"/>
</dbReference>
<evidence type="ECO:0000256" key="1">
    <source>
        <dbReference type="SAM" id="Phobius"/>
    </source>
</evidence>
<keyword evidence="1" id="KW-0812">Transmembrane</keyword>
<dbReference type="Proteomes" id="UP000249304">
    <property type="component" value="Unassembled WGS sequence"/>
</dbReference>
<dbReference type="AlphaFoldDB" id="A0A2W2FAY3"/>
<comment type="caution">
    <text evidence="2">The sequence shown here is derived from an EMBL/GenBank/DDBJ whole genome shotgun (WGS) entry which is preliminary data.</text>
</comment>
<evidence type="ECO:0000313" key="2">
    <source>
        <dbReference type="EMBL" id="PZG18737.1"/>
    </source>
</evidence>
<evidence type="ECO:0000313" key="3">
    <source>
        <dbReference type="Proteomes" id="UP000249304"/>
    </source>
</evidence>
<protein>
    <recommendedName>
        <fullName evidence="4">DUF1772 domain-containing protein</fullName>
    </recommendedName>
</protein>
<dbReference type="OrthoDB" id="4251131at2"/>
<dbReference type="EMBL" id="POUD01000048">
    <property type="protein sequence ID" value="PZG18737.1"/>
    <property type="molecule type" value="Genomic_DNA"/>
</dbReference>
<dbReference type="Pfam" id="PF08592">
    <property type="entry name" value="Anthrone_oxy"/>
    <property type="match status" value="1"/>
</dbReference>
<proteinExistence type="predicted"/>
<feature type="transmembrane region" description="Helical" evidence="1">
    <location>
        <begin position="53"/>
        <end position="72"/>
    </location>
</feature>
<organism evidence="2 3">
    <name type="scientific">Nonomuraea aridisoli</name>
    <dbReference type="NCBI Taxonomy" id="2070368"/>
    <lineage>
        <taxon>Bacteria</taxon>
        <taxon>Bacillati</taxon>
        <taxon>Actinomycetota</taxon>
        <taxon>Actinomycetes</taxon>
        <taxon>Streptosporangiales</taxon>
        <taxon>Streptosporangiaceae</taxon>
        <taxon>Nonomuraea</taxon>
    </lineage>
</organism>
<feature type="transmembrane region" description="Helical" evidence="1">
    <location>
        <begin position="6"/>
        <end position="32"/>
    </location>
</feature>
<accession>A0A2W2FAY3</accession>
<evidence type="ECO:0008006" key="4">
    <source>
        <dbReference type="Google" id="ProtNLM"/>
    </source>
</evidence>
<sequence length="151" mass="15915">MLEALMSISVLSSAMAAGALLVGLVVILPLLLSLPVERYPETNTFILARMDKLMPLCTGVAVLSGAALAATLEGTAVRALYGAGALLLAGVFAVSLGMLGPINASVRVIEVDRPRADWQELRLRWRNWHFVRVGFGQAGAILYGVALGVSI</sequence>
<reference evidence="2 3" key="1">
    <citation type="submission" date="2018-01" db="EMBL/GenBank/DDBJ databases">
        <title>Draft genome sequence of Nonomuraea sp. KC333.</title>
        <authorList>
            <person name="Sahin N."/>
            <person name="Saygin H."/>
            <person name="Ay H."/>
        </authorList>
    </citation>
    <scope>NUCLEOTIDE SEQUENCE [LARGE SCALE GENOMIC DNA]</scope>
    <source>
        <strain evidence="2 3">KC333</strain>
    </source>
</reference>
<keyword evidence="1" id="KW-1133">Transmembrane helix</keyword>
<name>A0A2W2FAY3_9ACTN</name>
<keyword evidence="1" id="KW-0472">Membrane</keyword>
<feature type="transmembrane region" description="Helical" evidence="1">
    <location>
        <begin position="84"/>
        <end position="109"/>
    </location>
</feature>
<feature type="transmembrane region" description="Helical" evidence="1">
    <location>
        <begin position="130"/>
        <end position="149"/>
    </location>
</feature>